<dbReference type="SUPFAM" id="SSF52540">
    <property type="entry name" value="P-loop containing nucleoside triphosphate hydrolases"/>
    <property type="match status" value="1"/>
</dbReference>
<feature type="domain" description="ABC transporter" evidence="5">
    <location>
        <begin position="20"/>
        <end position="253"/>
    </location>
</feature>
<evidence type="ECO:0000313" key="7">
    <source>
        <dbReference type="Proteomes" id="UP000718630"/>
    </source>
</evidence>
<dbReference type="SMART" id="SM00382">
    <property type="entry name" value="AAA"/>
    <property type="match status" value="1"/>
</dbReference>
<sequence>MRLGGSRRVPGAPRAGEALMRVRDVRAGFGGAEVLHGVSLDLVCGEVLALIGPNGAGKSTLLAVISGDLDPTGGAVQIDGAPLRDWSQAERAMRRSVLLQSVDVSFPFRVREVVEMGRAPWAGTGASADDERIVRASLRLTETEEFAERPYTSLSGGERSRSAFARVLAQAAPIMLLDEPTAAMDVRHQEMVMRRAREYAATGAGVVIVVHALDVAAAYADRVVLLDAGRVAALGAPSEVLTAGLLSRVYRHPIEVVAHPRTGAPLVVPVRDSSLTEASR</sequence>
<keyword evidence="3 6" id="KW-0067">ATP-binding</keyword>
<dbReference type="Proteomes" id="UP000718630">
    <property type="component" value="Unassembled WGS sequence"/>
</dbReference>
<dbReference type="PROSITE" id="PS50893">
    <property type="entry name" value="ABC_TRANSPORTER_2"/>
    <property type="match status" value="1"/>
</dbReference>
<dbReference type="PANTHER" id="PTHR42794:SF1">
    <property type="entry name" value="HEMIN IMPORT ATP-BINDING PROTEIN HMUV"/>
    <property type="match status" value="1"/>
</dbReference>
<dbReference type="GO" id="GO:0016887">
    <property type="term" value="F:ATP hydrolysis activity"/>
    <property type="evidence" value="ECO:0007669"/>
    <property type="project" value="InterPro"/>
</dbReference>
<accession>A0A929QY62</accession>
<comment type="caution">
    <text evidence="6">The sequence shown here is derived from an EMBL/GenBank/DDBJ whole genome shotgun (WGS) entry which is preliminary data.</text>
</comment>
<proteinExistence type="predicted"/>
<dbReference type="AlphaFoldDB" id="A0A929QY62"/>
<dbReference type="EMBL" id="JABZFZ010000036">
    <property type="protein sequence ID" value="MBF0939502.1"/>
    <property type="molecule type" value="Genomic_DNA"/>
</dbReference>
<dbReference type="CDD" id="cd03214">
    <property type="entry name" value="ABC_Iron-Siderophores_B12_Hemin"/>
    <property type="match status" value="1"/>
</dbReference>
<dbReference type="PANTHER" id="PTHR42794">
    <property type="entry name" value="HEMIN IMPORT ATP-BINDING PROTEIN HMUV"/>
    <property type="match status" value="1"/>
</dbReference>
<keyword evidence="2" id="KW-0547">Nucleotide-binding</keyword>
<reference evidence="6" key="1">
    <citation type="submission" date="2020-04" db="EMBL/GenBank/DDBJ databases">
        <title>Deep metagenomics examines the oral microbiome during advanced dental caries in children, revealing novel taxa and co-occurrences with host molecules.</title>
        <authorList>
            <person name="Baker J.L."/>
            <person name="Morton J.T."/>
            <person name="Dinis M."/>
            <person name="Alvarez R."/>
            <person name="Tran N.C."/>
            <person name="Knight R."/>
            <person name="Edlund A."/>
        </authorList>
    </citation>
    <scope>NUCLEOTIDE SEQUENCE</scope>
    <source>
        <strain evidence="6">JCVI_32_bin.64</strain>
    </source>
</reference>
<dbReference type="Pfam" id="PF00005">
    <property type="entry name" value="ABC_tran"/>
    <property type="match status" value="1"/>
</dbReference>
<dbReference type="InterPro" id="IPR003439">
    <property type="entry name" value="ABC_transporter-like_ATP-bd"/>
</dbReference>
<dbReference type="GO" id="GO:0005524">
    <property type="term" value="F:ATP binding"/>
    <property type="evidence" value="ECO:0007669"/>
    <property type="project" value="UniProtKB-KW"/>
</dbReference>
<organism evidence="6 7">
    <name type="scientific">Schaalia georgiae</name>
    <dbReference type="NCBI Taxonomy" id="52768"/>
    <lineage>
        <taxon>Bacteria</taxon>
        <taxon>Bacillati</taxon>
        <taxon>Actinomycetota</taxon>
        <taxon>Actinomycetes</taxon>
        <taxon>Actinomycetales</taxon>
        <taxon>Actinomycetaceae</taxon>
        <taxon>Schaalia</taxon>
    </lineage>
</organism>
<keyword evidence="1" id="KW-0813">Transport</keyword>
<keyword evidence="4" id="KW-1278">Translocase</keyword>
<evidence type="ECO:0000313" key="6">
    <source>
        <dbReference type="EMBL" id="MBF0939502.1"/>
    </source>
</evidence>
<evidence type="ECO:0000256" key="4">
    <source>
        <dbReference type="ARBA" id="ARBA00022967"/>
    </source>
</evidence>
<gene>
    <name evidence="6" type="ORF">HXK03_01305</name>
</gene>
<dbReference type="NCBIfam" id="NF010068">
    <property type="entry name" value="PRK13548.1"/>
    <property type="match status" value="1"/>
</dbReference>
<dbReference type="FunFam" id="3.40.50.300:FF:000134">
    <property type="entry name" value="Iron-enterobactin ABC transporter ATP-binding protein"/>
    <property type="match status" value="1"/>
</dbReference>
<dbReference type="InterPro" id="IPR027417">
    <property type="entry name" value="P-loop_NTPase"/>
</dbReference>
<dbReference type="InterPro" id="IPR003593">
    <property type="entry name" value="AAA+_ATPase"/>
</dbReference>
<protein>
    <submittedName>
        <fullName evidence="6">Heme ABC transporter ATP-binding protein</fullName>
    </submittedName>
</protein>
<evidence type="ECO:0000256" key="3">
    <source>
        <dbReference type="ARBA" id="ARBA00022840"/>
    </source>
</evidence>
<evidence type="ECO:0000256" key="2">
    <source>
        <dbReference type="ARBA" id="ARBA00022741"/>
    </source>
</evidence>
<evidence type="ECO:0000259" key="5">
    <source>
        <dbReference type="PROSITE" id="PS50893"/>
    </source>
</evidence>
<evidence type="ECO:0000256" key="1">
    <source>
        <dbReference type="ARBA" id="ARBA00022448"/>
    </source>
</evidence>
<dbReference type="Gene3D" id="3.40.50.300">
    <property type="entry name" value="P-loop containing nucleotide triphosphate hydrolases"/>
    <property type="match status" value="1"/>
</dbReference>
<name>A0A929QY62_9ACTO</name>